<comment type="subcellular location">
    <subcellularLocation>
        <location evidence="1">Membrane</location>
        <topology evidence="1">Multi-pass membrane protein</topology>
    </subcellularLocation>
</comment>
<accession>S8ARG9</accession>
<dbReference type="AlphaFoldDB" id="S8ARG9"/>
<name>S8ARG9_DACHA</name>
<dbReference type="eggNOG" id="KOG0748">
    <property type="taxonomic scope" value="Eukaryota"/>
</dbReference>
<feature type="transmembrane region" description="Helical" evidence="7">
    <location>
        <begin position="146"/>
        <end position="165"/>
    </location>
</feature>
<keyword evidence="4 7" id="KW-1133">Transmembrane helix</keyword>
<dbReference type="EMBL" id="AQGS01000016">
    <property type="protein sequence ID" value="EPS45444.1"/>
    <property type="molecule type" value="Genomic_DNA"/>
</dbReference>
<feature type="binding site" evidence="6">
    <location>
        <position position="277"/>
    </location>
    <ligand>
        <name>Zn(2+)</name>
        <dbReference type="ChEBI" id="CHEBI:29105"/>
    </ligand>
</feature>
<dbReference type="GO" id="GO:0046872">
    <property type="term" value="F:metal ion binding"/>
    <property type="evidence" value="ECO:0007669"/>
    <property type="project" value="UniProtKB-KW"/>
</dbReference>
<keyword evidence="6" id="KW-0479">Metal-binding</keyword>
<feature type="transmembrane region" description="Helical" evidence="7">
    <location>
        <begin position="238"/>
        <end position="255"/>
    </location>
</feature>
<feature type="binding site" evidence="6">
    <location>
        <position position="127"/>
    </location>
    <ligand>
        <name>Zn(2+)</name>
        <dbReference type="ChEBI" id="CHEBI:29105"/>
    </ligand>
</feature>
<proteinExistence type="inferred from homology"/>
<organism evidence="8 9">
    <name type="scientific">Dactylellina haptotyla (strain CBS 200.50)</name>
    <name type="common">Nematode-trapping fungus</name>
    <name type="synonym">Monacrosporium haptotylum</name>
    <dbReference type="NCBI Taxonomy" id="1284197"/>
    <lineage>
        <taxon>Eukaryota</taxon>
        <taxon>Fungi</taxon>
        <taxon>Dikarya</taxon>
        <taxon>Ascomycota</taxon>
        <taxon>Pezizomycotina</taxon>
        <taxon>Orbiliomycetes</taxon>
        <taxon>Orbiliales</taxon>
        <taxon>Orbiliaceae</taxon>
        <taxon>Dactylellina</taxon>
    </lineage>
</organism>
<evidence type="ECO:0000256" key="1">
    <source>
        <dbReference type="ARBA" id="ARBA00004141"/>
    </source>
</evidence>
<keyword evidence="6" id="KW-0862">Zinc</keyword>
<dbReference type="GO" id="GO:0016020">
    <property type="term" value="C:membrane"/>
    <property type="evidence" value="ECO:0007669"/>
    <property type="project" value="UniProtKB-SubCell"/>
</dbReference>
<feature type="transmembrane region" description="Helical" evidence="7">
    <location>
        <begin position="275"/>
        <end position="295"/>
    </location>
</feature>
<reference evidence="9" key="2">
    <citation type="submission" date="2013-04" db="EMBL/GenBank/DDBJ databases">
        <title>Genomic mechanisms accounting for the adaptation to parasitism in nematode-trapping fungi.</title>
        <authorList>
            <person name="Ahren D.G."/>
        </authorList>
    </citation>
    <scope>NUCLEOTIDE SEQUENCE [LARGE SCALE GENOMIC DNA]</scope>
    <source>
        <strain evidence="9">CBS 200.50</strain>
    </source>
</reference>
<comment type="similarity">
    <text evidence="2">Belongs to the ADIPOR family.</text>
</comment>
<dbReference type="Pfam" id="PF03006">
    <property type="entry name" value="HlyIII"/>
    <property type="match status" value="1"/>
</dbReference>
<dbReference type="PANTHER" id="PTHR20855">
    <property type="entry name" value="ADIPOR/PROGESTIN RECEPTOR-RELATED"/>
    <property type="match status" value="1"/>
</dbReference>
<dbReference type="PANTHER" id="PTHR20855:SF52">
    <property type="entry name" value="ADIPONECTIN RECEPTOR PROTEIN"/>
    <property type="match status" value="1"/>
</dbReference>
<reference evidence="8 9" key="1">
    <citation type="journal article" date="2013" name="PLoS Genet.">
        <title>Genomic mechanisms accounting for the adaptation to parasitism in nematode-trapping fungi.</title>
        <authorList>
            <person name="Meerupati T."/>
            <person name="Andersson K.M."/>
            <person name="Friman E."/>
            <person name="Kumar D."/>
            <person name="Tunlid A."/>
            <person name="Ahren D."/>
        </authorList>
    </citation>
    <scope>NUCLEOTIDE SEQUENCE [LARGE SCALE GENOMIC DNA]</scope>
    <source>
        <strain evidence="8 9">CBS 200.50</strain>
    </source>
</reference>
<dbReference type="OMA" id="RKIYWSM"/>
<feature type="binding site" evidence="6">
    <location>
        <position position="273"/>
    </location>
    <ligand>
        <name>Zn(2+)</name>
        <dbReference type="ChEBI" id="CHEBI:29105"/>
    </ligand>
</feature>
<evidence type="ECO:0000313" key="9">
    <source>
        <dbReference type="Proteomes" id="UP000015100"/>
    </source>
</evidence>
<dbReference type="Proteomes" id="UP000015100">
    <property type="component" value="Unassembled WGS sequence"/>
</dbReference>
<gene>
    <name evidence="8" type="ORF">H072_563</name>
</gene>
<dbReference type="GO" id="GO:0006882">
    <property type="term" value="P:intracellular zinc ion homeostasis"/>
    <property type="evidence" value="ECO:0007669"/>
    <property type="project" value="TreeGrafter"/>
</dbReference>
<feature type="transmembrane region" description="Helical" evidence="7">
    <location>
        <begin position="202"/>
        <end position="226"/>
    </location>
</feature>
<evidence type="ECO:0000313" key="8">
    <source>
        <dbReference type="EMBL" id="EPS45444.1"/>
    </source>
</evidence>
<keyword evidence="3 7" id="KW-0812">Transmembrane</keyword>
<comment type="caution">
    <text evidence="8">The sequence shown here is derived from an EMBL/GenBank/DDBJ whole genome shotgun (WGS) entry which is preliminary data.</text>
</comment>
<evidence type="ECO:0000256" key="7">
    <source>
        <dbReference type="SAM" id="Phobius"/>
    </source>
</evidence>
<evidence type="ECO:0000256" key="6">
    <source>
        <dbReference type="PIRSR" id="PIRSR604254-1"/>
    </source>
</evidence>
<evidence type="ECO:0000256" key="2">
    <source>
        <dbReference type="ARBA" id="ARBA00007018"/>
    </source>
</evidence>
<keyword evidence="5 7" id="KW-0472">Membrane</keyword>
<dbReference type="InterPro" id="IPR004254">
    <property type="entry name" value="AdipoR/HlyIII-related"/>
</dbReference>
<evidence type="ECO:0000256" key="3">
    <source>
        <dbReference type="ARBA" id="ARBA00022692"/>
    </source>
</evidence>
<feature type="transmembrane region" description="Helical" evidence="7">
    <location>
        <begin position="172"/>
        <end position="190"/>
    </location>
</feature>
<protein>
    <submittedName>
        <fullName evidence="8">Uncharacterized protein</fullName>
    </submittedName>
</protein>
<dbReference type="OrthoDB" id="529367at2759"/>
<dbReference type="STRING" id="1284197.S8ARG9"/>
<sequence>MVKTKRSRRICLKGEVDVESSSRKTGIQLLSYQELPDWQKENEFIHHGYRPEFKSTRACFDSLYYMHNETLSIYTHLVPAILTIAVEGFFFQYLDKHYPRATQSDYLIFAIWILTAVTCCLISSIYHTMVCHSENMAHLWLKADFIGIMVLMVGDFVSGIYLVFYCEPHLRAIYWSMILTLGALCCFILLNPKFHGPKYRNLRIFAFVGTGLSGFAPLIHGSVMFGIEKMMKQSGMPYYIFEGFLLLTGTVFYGTRFPESKWPGKFDIWFSSHQIFHVFVVLATAVHWLGITLAYDYNYTHRQCRV</sequence>
<dbReference type="GO" id="GO:0038023">
    <property type="term" value="F:signaling receptor activity"/>
    <property type="evidence" value="ECO:0007669"/>
    <property type="project" value="TreeGrafter"/>
</dbReference>
<evidence type="ECO:0000256" key="5">
    <source>
        <dbReference type="ARBA" id="ARBA00023136"/>
    </source>
</evidence>
<keyword evidence="9" id="KW-1185">Reference proteome</keyword>
<feature type="transmembrane region" description="Helical" evidence="7">
    <location>
        <begin position="106"/>
        <end position="126"/>
    </location>
</feature>
<dbReference type="HOGENOM" id="CLU_023075_2_0_1"/>
<evidence type="ECO:0000256" key="4">
    <source>
        <dbReference type="ARBA" id="ARBA00022989"/>
    </source>
</evidence>